<organism evidence="1 2">
    <name type="scientific">Pseudoduganella violacea</name>
    <dbReference type="NCBI Taxonomy" id="1715466"/>
    <lineage>
        <taxon>Bacteria</taxon>
        <taxon>Pseudomonadati</taxon>
        <taxon>Pseudomonadota</taxon>
        <taxon>Betaproteobacteria</taxon>
        <taxon>Burkholderiales</taxon>
        <taxon>Oxalobacteraceae</taxon>
        <taxon>Telluria group</taxon>
        <taxon>Pseudoduganella</taxon>
    </lineage>
</organism>
<gene>
    <name evidence="1" type="ORF">FHS03_004459</name>
</gene>
<dbReference type="Proteomes" id="UP000541535">
    <property type="component" value="Unassembled WGS sequence"/>
</dbReference>
<accession>A0A7W5BDX2</accession>
<reference evidence="1 2" key="1">
    <citation type="submission" date="2020-08" db="EMBL/GenBank/DDBJ databases">
        <title>Genomic Encyclopedia of Type Strains, Phase III (KMG-III): the genomes of soil and plant-associated and newly described type strains.</title>
        <authorList>
            <person name="Whitman W."/>
        </authorList>
    </citation>
    <scope>NUCLEOTIDE SEQUENCE [LARGE SCALE GENOMIC DNA]</scope>
    <source>
        <strain evidence="1 2">CECT 8897</strain>
    </source>
</reference>
<evidence type="ECO:0000313" key="2">
    <source>
        <dbReference type="Proteomes" id="UP000541535"/>
    </source>
</evidence>
<sequence>MQLDRLIATHDPENAYEAYWLIANCDKFNRQHDRMIFDMEEVTQNRNLIPYRGMNDSEKQHDAKLCAGMTERLRLSRFDYLATAAKAGVSGAIIQVAEEEPFGDRSALTTRPDDPLVQEWKAKVLDQLAKEAESGDLFTLNYLWTHTVTGDALIAKDPALTYRYAVAQGLIYRDLKGPTANEATMYAPEGQLMMSIVELKPEQRMAELAAAQRIADKARETGKH</sequence>
<keyword evidence="2" id="KW-1185">Reference proteome</keyword>
<name>A0A7W5BDX2_9BURK</name>
<proteinExistence type="predicted"/>
<dbReference type="AlphaFoldDB" id="A0A7W5BDX2"/>
<comment type="caution">
    <text evidence="1">The sequence shown here is derived from an EMBL/GenBank/DDBJ whole genome shotgun (WGS) entry which is preliminary data.</text>
</comment>
<dbReference type="RefSeq" id="WP_183443105.1">
    <property type="nucleotide sequence ID" value="NZ_JACHXD010000016.1"/>
</dbReference>
<protein>
    <submittedName>
        <fullName evidence="1">Uncharacterized protein</fullName>
    </submittedName>
</protein>
<evidence type="ECO:0000313" key="1">
    <source>
        <dbReference type="EMBL" id="MBB3121381.1"/>
    </source>
</evidence>
<dbReference type="EMBL" id="JACHXD010000016">
    <property type="protein sequence ID" value="MBB3121381.1"/>
    <property type="molecule type" value="Genomic_DNA"/>
</dbReference>